<protein>
    <submittedName>
        <fullName evidence="1">Uncharacterized protein</fullName>
    </submittedName>
</protein>
<proteinExistence type="predicted"/>
<comment type="caution">
    <text evidence="1">The sequence shown here is derived from an EMBL/GenBank/DDBJ whole genome shotgun (WGS) entry which is preliminary data.</text>
</comment>
<dbReference type="Proteomes" id="UP000291097">
    <property type="component" value="Unassembled WGS sequence"/>
</dbReference>
<name>A0A482YCH2_9EURY</name>
<organism evidence="1 2">
    <name type="scientific">Natrinema hispanicum</name>
    <dbReference type="NCBI Taxonomy" id="392421"/>
    <lineage>
        <taxon>Archaea</taxon>
        <taxon>Methanobacteriati</taxon>
        <taxon>Methanobacteriota</taxon>
        <taxon>Stenosarchaea group</taxon>
        <taxon>Halobacteria</taxon>
        <taxon>Halobacteriales</taxon>
        <taxon>Natrialbaceae</taxon>
        <taxon>Natrinema</taxon>
    </lineage>
</organism>
<dbReference type="AlphaFoldDB" id="A0A482YCH2"/>
<reference evidence="1 2" key="1">
    <citation type="submission" date="2019-02" db="EMBL/GenBank/DDBJ databases">
        <title>Genomic Encyclopedia of Archaeal and Bacterial Type Strains, Phase II (KMG-II): from individual species to whole genera.</title>
        <authorList>
            <person name="Goeker M."/>
        </authorList>
    </citation>
    <scope>NUCLEOTIDE SEQUENCE [LARGE SCALE GENOMIC DNA]</scope>
    <source>
        <strain evidence="1 2">DSM 18328</strain>
    </source>
</reference>
<evidence type="ECO:0000313" key="1">
    <source>
        <dbReference type="EMBL" id="RZV06598.1"/>
    </source>
</evidence>
<gene>
    <name evidence="1" type="ORF">BDK88_3616</name>
</gene>
<evidence type="ECO:0000313" key="2">
    <source>
        <dbReference type="Proteomes" id="UP000291097"/>
    </source>
</evidence>
<dbReference type="EMBL" id="SHMP01000007">
    <property type="protein sequence ID" value="RZV06598.1"/>
    <property type="molecule type" value="Genomic_DNA"/>
</dbReference>
<sequence>MLVQMLTFIWLANVLTTVKHGVAVRNSRPGVGAPDLCFWREAMSVQPRTHETVSEAQTTDPRADYISVGIDNEGAHHVYRTTDESVHVIENGERTVRYDLEDVEKTIDDWIDYIADRRGGFEAQYLFKTMADAIVGAVEVGDQ</sequence>
<accession>A0A482YCH2</accession>